<dbReference type="GO" id="GO:0022857">
    <property type="term" value="F:transmembrane transporter activity"/>
    <property type="evidence" value="ECO:0007669"/>
    <property type="project" value="InterPro"/>
</dbReference>
<keyword evidence="3" id="KW-1003">Cell membrane</keyword>
<keyword evidence="2" id="KW-0813">Transport</keyword>
<evidence type="ECO:0000256" key="2">
    <source>
        <dbReference type="ARBA" id="ARBA00022448"/>
    </source>
</evidence>
<dbReference type="PROSITE" id="PS50850">
    <property type="entry name" value="MFS"/>
    <property type="match status" value="1"/>
</dbReference>
<dbReference type="SUPFAM" id="SSF103473">
    <property type="entry name" value="MFS general substrate transporter"/>
    <property type="match status" value="1"/>
</dbReference>
<dbReference type="PRINTS" id="PR01035">
    <property type="entry name" value="TCRTETA"/>
</dbReference>
<dbReference type="EMBL" id="CP016757">
    <property type="protein sequence ID" value="ANZ44120.1"/>
    <property type="molecule type" value="Genomic_DNA"/>
</dbReference>
<name>A0A1B2I2C4_9BACT</name>
<dbReference type="GO" id="GO:0005886">
    <property type="term" value="C:plasma membrane"/>
    <property type="evidence" value="ECO:0007669"/>
    <property type="project" value="UniProtKB-SubCell"/>
</dbReference>
<dbReference type="Pfam" id="PF07690">
    <property type="entry name" value="MFS_1"/>
    <property type="match status" value="2"/>
</dbReference>
<accession>A0A1B2I2C4</accession>
<evidence type="ECO:0000313" key="7">
    <source>
        <dbReference type="EMBL" id="ANZ44120.1"/>
    </source>
</evidence>
<evidence type="ECO:0000256" key="5">
    <source>
        <dbReference type="ARBA" id="ARBA00022989"/>
    </source>
</evidence>
<dbReference type="STRING" id="1197717.BED41_02840"/>
<dbReference type="InterPro" id="IPR050171">
    <property type="entry name" value="MFS_Transporters"/>
</dbReference>
<comment type="subcellular location">
    <subcellularLocation>
        <location evidence="1">Cell membrane</location>
        <topology evidence="1">Multi-pass membrane protein</topology>
    </subcellularLocation>
</comment>
<dbReference type="Proteomes" id="UP000093044">
    <property type="component" value="Chromosome"/>
</dbReference>
<dbReference type="InterPro" id="IPR036259">
    <property type="entry name" value="MFS_trans_sf"/>
</dbReference>
<sequence length="397" mass="42888">MNSRAKSFTGLTAAAAISMLGVGIVMSSLPERVIELNGGSSALVGLLASCYGLPYIIFQVPFGSLSDRFGVKLFLLFGYFLMALSGLLFYFAASSLPIFMGRALQGAGEIPLWAMASALIAIAYPEHKGKMLGIYSASMYVGLAAGPLLRVIFPSVLMVGELGFMLYSILCVLSFFIILVMVENNKKGSLDTANRLEIRKAFALLSDLPVRITLFGIFLYGCGQGLVFAIAPAWFITEKGFSLIETGMIFTASYVFIFLLQITYGTLSDRYGRRPFIIAGLLLTALSWGIFPYIPRVSSIICVGFAAGSLGGFYVASMAFLNERAPDHLKGTISGAYYFFWGIGYFLGPLLWSFGGRRFGMTEGFMVFSLLLALTAAALLFTGNAGTVPPASSFRER</sequence>
<dbReference type="OrthoDB" id="6360at2"/>
<evidence type="ECO:0000256" key="1">
    <source>
        <dbReference type="ARBA" id="ARBA00004651"/>
    </source>
</evidence>
<gene>
    <name evidence="7" type="ORF">BED41_02840</name>
</gene>
<dbReference type="InterPro" id="IPR001958">
    <property type="entry name" value="Tet-R_TetA/multi-R_MdtG-like"/>
</dbReference>
<protein>
    <submittedName>
        <fullName evidence="7">Uncharacterized protein</fullName>
    </submittedName>
</protein>
<evidence type="ECO:0000256" key="3">
    <source>
        <dbReference type="ARBA" id="ARBA00022475"/>
    </source>
</evidence>
<dbReference type="CDD" id="cd17325">
    <property type="entry name" value="MFS_MdtG_SLC18_like"/>
    <property type="match status" value="1"/>
</dbReference>
<evidence type="ECO:0000256" key="4">
    <source>
        <dbReference type="ARBA" id="ARBA00022692"/>
    </source>
</evidence>
<dbReference type="Gene3D" id="1.20.1250.20">
    <property type="entry name" value="MFS general substrate transporter like domains"/>
    <property type="match status" value="2"/>
</dbReference>
<reference evidence="7" key="1">
    <citation type="submission" date="2016-08" db="EMBL/GenBank/DDBJ databases">
        <title>Complete genome of Cloacibacillus porcorum.</title>
        <authorList>
            <person name="Looft T."/>
            <person name="Bayles D.O."/>
            <person name="Alt D.P."/>
        </authorList>
    </citation>
    <scope>NUCLEOTIDE SEQUENCE [LARGE SCALE GENOMIC DNA]</scope>
    <source>
        <strain evidence="7">CL-84</strain>
    </source>
</reference>
<proteinExistence type="predicted"/>
<keyword evidence="8" id="KW-1185">Reference proteome</keyword>
<keyword evidence="4" id="KW-0812">Transmembrane</keyword>
<dbReference type="PANTHER" id="PTHR23517">
    <property type="entry name" value="RESISTANCE PROTEIN MDTM, PUTATIVE-RELATED-RELATED"/>
    <property type="match status" value="1"/>
</dbReference>
<keyword evidence="5" id="KW-1133">Transmembrane helix</keyword>
<dbReference type="AlphaFoldDB" id="A0A1B2I2C4"/>
<keyword evidence="6" id="KW-0472">Membrane</keyword>
<evidence type="ECO:0000313" key="8">
    <source>
        <dbReference type="Proteomes" id="UP000093044"/>
    </source>
</evidence>
<dbReference type="InterPro" id="IPR011701">
    <property type="entry name" value="MFS"/>
</dbReference>
<dbReference type="RefSeq" id="WP_066742866.1">
    <property type="nucleotide sequence ID" value="NZ_CALCLR010000059.1"/>
</dbReference>
<dbReference type="KEGG" id="cpor:BED41_02840"/>
<dbReference type="InterPro" id="IPR020846">
    <property type="entry name" value="MFS_dom"/>
</dbReference>
<organism evidence="7 8">
    <name type="scientific">Cloacibacillus porcorum</name>
    <dbReference type="NCBI Taxonomy" id="1197717"/>
    <lineage>
        <taxon>Bacteria</taxon>
        <taxon>Thermotogati</taxon>
        <taxon>Synergistota</taxon>
        <taxon>Synergistia</taxon>
        <taxon>Synergistales</taxon>
        <taxon>Synergistaceae</taxon>
        <taxon>Cloacibacillus</taxon>
    </lineage>
</organism>
<dbReference type="GeneID" id="83056789"/>
<evidence type="ECO:0000256" key="6">
    <source>
        <dbReference type="ARBA" id="ARBA00023136"/>
    </source>
</evidence>